<feature type="region of interest" description="Disordered" evidence="1">
    <location>
        <begin position="217"/>
        <end position="241"/>
    </location>
</feature>
<evidence type="ECO:0000313" key="4">
    <source>
        <dbReference type="Proteomes" id="UP001189429"/>
    </source>
</evidence>
<keyword evidence="4" id="KW-1185">Reference proteome</keyword>
<feature type="region of interest" description="Disordered" evidence="1">
    <location>
        <begin position="1"/>
        <end position="27"/>
    </location>
</feature>
<dbReference type="Proteomes" id="UP001189429">
    <property type="component" value="Unassembled WGS sequence"/>
</dbReference>
<feature type="compositionally biased region" description="Basic residues" evidence="1">
    <location>
        <begin position="231"/>
        <end position="241"/>
    </location>
</feature>
<evidence type="ECO:0000313" key="3">
    <source>
        <dbReference type="EMBL" id="CAK0828665.1"/>
    </source>
</evidence>
<feature type="transmembrane region" description="Helical" evidence="2">
    <location>
        <begin position="32"/>
        <end position="54"/>
    </location>
</feature>
<feature type="compositionally biased region" description="Low complexity" evidence="1">
    <location>
        <begin position="76"/>
        <end position="96"/>
    </location>
</feature>
<gene>
    <name evidence="3" type="ORF">PCOR1329_LOCUS27833</name>
</gene>
<dbReference type="EMBL" id="CAUYUJ010010136">
    <property type="protein sequence ID" value="CAK0828665.1"/>
    <property type="molecule type" value="Genomic_DNA"/>
</dbReference>
<reference evidence="3" key="1">
    <citation type="submission" date="2023-10" db="EMBL/GenBank/DDBJ databases">
        <authorList>
            <person name="Chen Y."/>
            <person name="Shah S."/>
            <person name="Dougan E. K."/>
            <person name="Thang M."/>
            <person name="Chan C."/>
        </authorList>
    </citation>
    <scope>NUCLEOTIDE SEQUENCE [LARGE SCALE GENOMIC DNA]</scope>
</reference>
<accession>A0ABN9SFH6</accession>
<comment type="caution">
    <text evidence="3">The sequence shown here is derived from an EMBL/GenBank/DDBJ whole genome shotgun (WGS) entry which is preliminary data.</text>
</comment>
<keyword evidence="2" id="KW-0472">Membrane</keyword>
<feature type="compositionally biased region" description="Basic and acidic residues" evidence="1">
    <location>
        <begin position="1"/>
        <end position="25"/>
    </location>
</feature>
<name>A0ABN9SFH6_9DINO</name>
<organism evidence="3 4">
    <name type="scientific">Prorocentrum cordatum</name>
    <dbReference type="NCBI Taxonomy" id="2364126"/>
    <lineage>
        <taxon>Eukaryota</taxon>
        <taxon>Sar</taxon>
        <taxon>Alveolata</taxon>
        <taxon>Dinophyceae</taxon>
        <taxon>Prorocentrales</taxon>
        <taxon>Prorocentraceae</taxon>
        <taxon>Prorocentrum</taxon>
    </lineage>
</organism>
<protein>
    <submittedName>
        <fullName evidence="3">Uncharacterized protein</fullName>
    </submittedName>
</protein>
<keyword evidence="2" id="KW-1133">Transmembrane helix</keyword>
<keyword evidence="2" id="KW-0812">Transmembrane</keyword>
<evidence type="ECO:0000256" key="1">
    <source>
        <dbReference type="SAM" id="MobiDB-lite"/>
    </source>
</evidence>
<feature type="region of interest" description="Disordered" evidence="1">
    <location>
        <begin position="76"/>
        <end position="100"/>
    </location>
</feature>
<sequence length="241" mass="24977">MQHEAPEALEDPRTGREVRSSRDAGRPPPCKVAVLTALSLAACVALLCGAAVLAKRLLGPSGGVASLRPAPYAAAGRAQGARSPPLPLAEPVEPAPNGTLGVQAGPGAECRGGRAAVCECVLSCAAFGRRREESPREECRGAGGSAREVAEAVQARASREVKDLSQVCSGMACVVRCAQELGCYHDRLRSDCARVQRLSEASGAACTLSCEGPLRAGAPGEEPEEPAAQHDRRRPRRLLAS</sequence>
<proteinExistence type="predicted"/>
<evidence type="ECO:0000256" key="2">
    <source>
        <dbReference type="SAM" id="Phobius"/>
    </source>
</evidence>